<organism evidence="1 2">
    <name type="scientific">Eubacterium maltosivorans</name>
    <dbReference type="NCBI Taxonomy" id="2041044"/>
    <lineage>
        <taxon>Bacteria</taxon>
        <taxon>Bacillati</taxon>
        <taxon>Bacillota</taxon>
        <taxon>Clostridia</taxon>
        <taxon>Eubacteriales</taxon>
        <taxon>Eubacteriaceae</taxon>
        <taxon>Eubacterium</taxon>
    </lineage>
</organism>
<name>A0A2A5T8G3_EUBML</name>
<dbReference type="InterPro" id="IPR000150">
    <property type="entry name" value="Cof"/>
</dbReference>
<dbReference type="Proteomes" id="UP000218387">
    <property type="component" value="Chromosome"/>
</dbReference>
<keyword evidence="2" id="KW-1185">Reference proteome</keyword>
<dbReference type="GO" id="GO:0005829">
    <property type="term" value="C:cytosol"/>
    <property type="evidence" value="ECO:0007669"/>
    <property type="project" value="TreeGrafter"/>
</dbReference>
<dbReference type="SFLD" id="SFLDS00003">
    <property type="entry name" value="Haloacid_Dehalogenase"/>
    <property type="match status" value="1"/>
</dbReference>
<evidence type="ECO:0000313" key="2">
    <source>
        <dbReference type="Proteomes" id="UP000218387"/>
    </source>
</evidence>
<protein>
    <submittedName>
        <fullName evidence="1">HAD family phosphatase</fullName>
    </submittedName>
</protein>
<dbReference type="Gene3D" id="3.30.1240.10">
    <property type="match status" value="1"/>
</dbReference>
<dbReference type="SFLD" id="SFLDG01140">
    <property type="entry name" value="C2.B:_Phosphomannomutase_and_P"/>
    <property type="match status" value="1"/>
</dbReference>
<dbReference type="EMBL" id="CP029487">
    <property type="protein sequence ID" value="QCT71574.1"/>
    <property type="molecule type" value="Genomic_DNA"/>
</dbReference>
<dbReference type="InterPro" id="IPR023214">
    <property type="entry name" value="HAD_sf"/>
</dbReference>
<dbReference type="InterPro" id="IPR036412">
    <property type="entry name" value="HAD-like_sf"/>
</dbReference>
<gene>
    <name evidence="1" type="ORF">CPZ25_009635</name>
</gene>
<dbReference type="PANTHER" id="PTHR10000">
    <property type="entry name" value="PHOSPHOSERINE PHOSPHATASE"/>
    <property type="match status" value="1"/>
</dbReference>
<dbReference type="GO" id="GO:0000287">
    <property type="term" value="F:magnesium ion binding"/>
    <property type="evidence" value="ECO:0007669"/>
    <property type="project" value="TreeGrafter"/>
</dbReference>
<dbReference type="Gene3D" id="3.40.50.1000">
    <property type="entry name" value="HAD superfamily/HAD-like"/>
    <property type="match status" value="1"/>
</dbReference>
<dbReference type="RefSeq" id="WP_096920320.1">
    <property type="nucleotide sequence ID" value="NZ_CP029487.1"/>
</dbReference>
<dbReference type="GO" id="GO:0016791">
    <property type="term" value="F:phosphatase activity"/>
    <property type="evidence" value="ECO:0007669"/>
    <property type="project" value="TreeGrafter"/>
</dbReference>
<dbReference type="SUPFAM" id="SSF56784">
    <property type="entry name" value="HAD-like"/>
    <property type="match status" value="1"/>
</dbReference>
<dbReference type="NCBIfam" id="TIGR00099">
    <property type="entry name" value="Cof-subfamily"/>
    <property type="match status" value="1"/>
</dbReference>
<dbReference type="PANTHER" id="PTHR10000:SF8">
    <property type="entry name" value="HAD SUPERFAMILY HYDROLASE-LIKE, TYPE 3"/>
    <property type="match status" value="1"/>
</dbReference>
<reference evidence="1 2" key="1">
    <citation type="submission" date="2018-05" db="EMBL/GenBank/DDBJ databases">
        <title>Genome comparison of Eubacterium sp.</title>
        <authorList>
            <person name="Feng Y."/>
            <person name="Sanchez-Andrea I."/>
            <person name="Stams A.J.M."/>
            <person name="De Vos W.M."/>
        </authorList>
    </citation>
    <scope>NUCLEOTIDE SEQUENCE [LARGE SCALE GENOMIC DNA]</scope>
    <source>
        <strain evidence="1 2">YI</strain>
    </source>
</reference>
<dbReference type="NCBIfam" id="TIGR01484">
    <property type="entry name" value="HAD-SF-IIB"/>
    <property type="match status" value="1"/>
</dbReference>
<dbReference type="KEGG" id="emt:CPZ25_009635"/>
<accession>A0A2A5T8G3</accession>
<dbReference type="AlphaFoldDB" id="A0A2A5T8G3"/>
<evidence type="ECO:0000313" key="1">
    <source>
        <dbReference type="EMBL" id="QCT71574.1"/>
    </source>
</evidence>
<dbReference type="InterPro" id="IPR006379">
    <property type="entry name" value="HAD-SF_hydro_IIB"/>
</dbReference>
<sequence length="274" mass="30409">MAIKMIVTDLDGTLLNTKNTISDKNKAAFKKAKEKGIIPVVATGRIDKEGWFAAEAIGGTEYMLSGNGGVVRDYKKDIVIFEDALSKDIIRQVIELVDQYDGIFVQAHTIHGCVCTEKTFPEMPTAGWADEYVRQFREQQIVVEDIEDYLEKNHLEVSKFVISSTDFDKLDEVQKRAGEIVDLVPLRPMNYCLECIPEGIDKGLGLTKLCEYLGISLTEVMVIGDSDNDLEMIEIAGTKIAMGNAYDCVKKIADHIVSTNDEDGVAEAIEKFAL</sequence>
<proteinExistence type="predicted"/>
<dbReference type="Pfam" id="PF08282">
    <property type="entry name" value="Hydrolase_3"/>
    <property type="match status" value="1"/>
</dbReference>